<evidence type="ECO:0000256" key="1">
    <source>
        <dbReference type="SAM" id="Phobius"/>
    </source>
</evidence>
<keyword evidence="4" id="KW-1185">Reference proteome</keyword>
<keyword evidence="1" id="KW-0472">Membrane</keyword>
<dbReference type="SUPFAM" id="SSF88697">
    <property type="entry name" value="PUA domain-like"/>
    <property type="match status" value="1"/>
</dbReference>
<dbReference type="SMART" id="SM00464">
    <property type="entry name" value="LON"/>
    <property type="match status" value="1"/>
</dbReference>
<evidence type="ECO:0000259" key="2">
    <source>
        <dbReference type="PROSITE" id="PS51787"/>
    </source>
</evidence>
<dbReference type="Pfam" id="PF02190">
    <property type="entry name" value="LON_substr_bdg"/>
    <property type="match status" value="1"/>
</dbReference>
<dbReference type="Proteomes" id="UP001500975">
    <property type="component" value="Unassembled WGS sequence"/>
</dbReference>
<accession>A0ABP8GR22</accession>
<dbReference type="InterPro" id="IPR003111">
    <property type="entry name" value="Lon_prtase_N"/>
</dbReference>
<organism evidence="3 4">
    <name type="scientific">Variovorax defluvii</name>
    <dbReference type="NCBI Taxonomy" id="913761"/>
    <lineage>
        <taxon>Bacteria</taxon>
        <taxon>Pseudomonadati</taxon>
        <taxon>Pseudomonadota</taxon>
        <taxon>Betaproteobacteria</taxon>
        <taxon>Burkholderiales</taxon>
        <taxon>Comamonadaceae</taxon>
        <taxon>Variovorax</taxon>
    </lineage>
</organism>
<comment type="caution">
    <text evidence="3">The sequence shown here is derived from an EMBL/GenBank/DDBJ whole genome shotgun (WGS) entry which is preliminary data.</text>
</comment>
<feature type="domain" description="Lon N-terminal" evidence="2">
    <location>
        <begin position="7"/>
        <end position="212"/>
    </location>
</feature>
<reference evidence="4" key="1">
    <citation type="journal article" date="2019" name="Int. J. Syst. Evol. Microbiol.">
        <title>The Global Catalogue of Microorganisms (GCM) 10K type strain sequencing project: providing services to taxonomists for standard genome sequencing and annotation.</title>
        <authorList>
            <consortium name="The Broad Institute Genomics Platform"/>
            <consortium name="The Broad Institute Genome Sequencing Center for Infectious Disease"/>
            <person name="Wu L."/>
            <person name="Ma J."/>
        </authorList>
    </citation>
    <scope>NUCLEOTIDE SEQUENCE [LARGE SCALE GENOMIC DNA]</scope>
    <source>
        <strain evidence="4">JCM 17804</strain>
    </source>
</reference>
<sequence length="214" mass="23829">MTTQPLTQPIPLFPLGTVLFPGGFLPLRIFEVRYLDLIGRCHKLGAPFGVVSLTQGEEVRRAGAEAERFAGIGTMAVIRAFEVPQAGLMQIECEGTQRFRVHASEQQKHGLWIAQVEALPGDIEVAVPDDLLSTADALRRLVDTLEERRLLPGNEQLRLPVQAPFRFDDCGWVANRWCELLPVPAPLKQRLMELDSPLMRLELVSDLLARTGIT</sequence>
<dbReference type="EMBL" id="BAABGJ010000001">
    <property type="protein sequence ID" value="GAA4328455.1"/>
    <property type="molecule type" value="Genomic_DNA"/>
</dbReference>
<dbReference type="InterPro" id="IPR015947">
    <property type="entry name" value="PUA-like_sf"/>
</dbReference>
<proteinExistence type="predicted"/>
<dbReference type="PROSITE" id="PS51787">
    <property type="entry name" value="LON_N"/>
    <property type="match status" value="1"/>
</dbReference>
<feature type="transmembrane region" description="Helical" evidence="1">
    <location>
        <begin position="12"/>
        <end position="30"/>
    </location>
</feature>
<dbReference type="PANTHER" id="PTHR46732:SF8">
    <property type="entry name" value="ATP-DEPENDENT PROTEASE LA (LON) DOMAIN PROTEIN"/>
    <property type="match status" value="1"/>
</dbReference>
<evidence type="ECO:0000313" key="4">
    <source>
        <dbReference type="Proteomes" id="UP001500975"/>
    </source>
</evidence>
<keyword evidence="1" id="KW-0812">Transmembrane</keyword>
<evidence type="ECO:0000313" key="3">
    <source>
        <dbReference type="EMBL" id="GAA4328455.1"/>
    </source>
</evidence>
<dbReference type="Gene3D" id="1.10.4060.10">
    <property type="entry name" value="BPP1347 like domain"/>
    <property type="match status" value="1"/>
</dbReference>
<dbReference type="InterPro" id="IPR046336">
    <property type="entry name" value="Lon_prtase_N_sf"/>
</dbReference>
<gene>
    <name evidence="3" type="ORF">GCM10023165_00760</name>
</gene>
<dbReference type="PANTHER" id="PTHR46732">
    <property type="entry name" value="ATP-DEPENDENT PROTEASE LA (LON) DOMAIN PROTEIN"/>
    <property type="match status" value="1"/>
</dbReference>
<protein>
    <submittedName>
        <fullName evidence="3">LON peptidase substrate-binding domain-containing protein</fullName>
    </submittedName>
</protein>
<name>A0ABP8GR22_9BURK</name>
<dbReference type="Gene3D" id="2.30.130.40">
    <property type="entry name" value="LON domain-like"/>
    <property type="match status" value="1"/>
</dbReference>
<keyword evidence="1" id="KW-1133">Transmembrane helix</keyword>